<organism evidence="1 2">
    <name type="scientific">Melia azedarach</name>
    <name type="common">Chinaberry tree</name>
    <dbReference type="NCBI Taxonomy" id="155640"/>
    <lineage>
        <taxon>Eukaryota</taxon>
        <taxon>Viridiplantae</taxon>
        <taxon>Streptophyta</taxon>
        <taxon>Embryophyta</taxon>
        <taxon>Tracheophyta</taxon>
        <taxon>Spermatophyta</taxon>
        <taxon>Magnoliopsida</taxon>
        <taxon>eudicotyledons</taxon>
        <taxon>Gunneridae</taxon>
        <taxon>Pentapetalae</taxon>
        <taxon>rosids</taxon>
        <taxon>malvids</taxon>
        <taxon>Sapindales</taxon>
        <taxon>Meliaceae</taxon>
        <taxon>Melia</taxon>
    </lineage>
</organism>
<reference evidence="1 2" key="1">
    <citation type="journal article" date="2023" name="Science">
        <title>Complex scaffold remodeling in plant triterpene biosynthesis.</title>
        <authorList>
            <person name="De La Pena R."/>
            <person name="Hodgson H."/>
            <person name="Liu J.C."/>
            <person name="Stephenson M.J."/>
            <person name="Martin A.C."/>
            <person name="Owen C."/>
            <person name="Harkess A."/>
            <person name="Leebens-Mack J."/>
            <person name="Jimenez L.E."/>
            <person name="Osbourn A."/>
            <person name="Sattely E.S."/>
        </authorList>
    </citation>
    <scope>NUCLEOTIDE SEQUENCE [LARGE SCALE GENOMIC DNA]</scope>
    <source>
        <strain evidence="2">cv. JPN11</strain>
        <tissue evidence="1">Leaf</tissue>
    </source>
</reference>
<evidence type="ECO:0000313" key="1">
    <source>
        <dbReference type="EMBL" id="KAJ4718437.1"/>
    </source>
</evidence>
<keyword evidence="2" id="KW-1185">Reference proteome</keyword>
<dbReference type="EMBL" id="CM051398">
    <property type="protein sequence ID" value="KAJ4718437.1"/>
    <property type="molecule type" value="Genomic_DNA"/>
</dbReference>
<comment type="caution">
    <text evidence="1">The sequence shown here is derived from an EMBL/GenBank/DDBJ whole genome shotgun (WGS) entry which is preliminary data.</text>
</comment>
<gene>
    <name evidence="1" type="ORF">OWV82_010118</name>
</gene>
<sequence length="899" mass="103200">MGNVFGIQISCDALISGCLNCTRQKAAYVSQLEDNLVALQTQLQKLIEVKEDLRTRVVNAEQQRMKRLNQVQGWLSRVEAAETIVDELIRRGSQEKEKLCLGGFCSKNCTSSYKFGKEVAEMLRDLETLMGESAFEVVAEKVPEAAVDEIICEPTVVGMESTFEEVWTCLREESVGIIGIYGMGGVGKTTLLTQINNKLVNMPKSTFDVVIWVVVSKDLQLEKMQEKIGKKIGLFDESWKNKSGEEKALDIFKILRKKKFILLLDDIWERVDLIKVGVPVPSTNITSKVVFTTRSIDVCGHMEVHKKFKVKCLKDEEAWELLRKKVGEDTLNSHPDILELAKTVAKECDGLPLALKTIGRAMACKKTPQEWSYAIEVLKIRKSGSEFLGMEKEVYPLLKFSYDCLPSDRIRSCLLYCSLFPEDFLIEKIELIDFWMGEGLLDETDSSGIQNQGFYIIGVLLHACLLEEIEEDHVKMHDVIRDMALWIACEIENEKENFLVRAGVGLTEAPEVKKWERVRRVSLMRNQIENLSEIPECPYLLTLFLQDNHLKMINSDFFQFMDSLRVLNLWNNDLLTELPLGISKLVSIQYLDLSSTGIKELPKELKSLVNLRYLNLEFTFDLHRIPRQLISSFSKLRVLKMYNCGEFICKQASDDNILFDGGELLVEELLGLKHLNVLSINLKSCRALHGFLSSRKFQNCTQRLSLGCFDDSKLLDVLCLADLKHLNSLCIANCELLEELKVDYTSEVPKARQHHAFRSLGFVQIFFCRKLRNLTWLVFAPNLRRLHITNCSDMEEIIGAETLVKGLDFFTELRDLYLQMLPSLKCIYCKALHLPQLREISILNCPELKKLPLDSNSTDKRKLRIRGEEDWWKKLQWEDQDAQNAFLPSFIEMDVNQYR</sequence>
<dbReference type="Proteomes" id="UP001164539">
    <property type="component" value="Chromosome 5"/>
</dbReference>
<protein>
    <submittedName>
        <fullName evidence="1">NBS-LRR type disease resistance protein</fullName>
    </submittedName>
</protein>
<proteinExistence type="predicted"/>
<accession>A0ACC1Y5E0</accession>
<evidence type="ECO:0000313" key="2">
    <source>
        <dbReference type="Proteomes" id="UP001164539"/>
    </source>
</evidence>
<name>A0ACC1Y5E0_MELAZ</name>